<comment type="similarity">
    <text evidence="5">Belongs to the YqgF HJR family.</text>
</comment>
<dbReference type="AlphaFoldDB" id="A0A381DWI4"/>
<evidence type="ECO:0000256" key="2">
    <source>
        <dbReference type="ARBA" id="ARBA00022517"/>
    </source>
</evidence>
<dbReference type="GO" id="GO:0016788">
    <property type="term" value="F:hydrolase activity, acting on ester bonds"/>
    <property type="evidence" value="ECO:0007669"/>
    <property type="project" value="UniProtKB-UniRule"/>
</dbReference>
<dbReference type="EC" id="3.1.-.-" evidence="5"/>
<evidence type="ECO:0000256" key="5">
    <source>
        <dbReference type="HAMAP-Rule" id="MF_00651"/>
    </source>
</evidence>
<sequence>MGGGVAAKWILALDVGQRKTGVAVGQTLTATARPLAVIRHPAATLEAAQFAAWVAEWSVSAIVIGWPQLHDGKEHPLAPAIRRLADKCREAFALPVYFSDEYLSSHEARARLPAAKEVDAMAAVVIAEDWLAAEERGNSMGASQF</sequence>
<dbReference type="GO" id="GO:0004518">
    <property type="term" value="F:nuclease activity"/>
    <property type="evidence" value="ECO:0007669"/>
    <property type="project" value="UniProtKB-KW"/>
</dbReference>
<proteinExistence type="inferred from homology"/>
<dbReference type="Gene3D" id="3.30.420.140">
    <property type="entry name" value="YqgF/RNase H-like domain"/>
    <property type="match status" value="1"/>
</dbReference>
<dbReference type="InterPro" id="IPR037027">
    <property type="entry name" value="YqgF/RNaseH-like_dom_sf"/>
</dbReference>
<name>A0A381DWI4_9GAMM</name>
<dbReference type="InterPro" id="IPR006641">
    <property type="entry name" value="YqgF/RNaseH-like_dom"/>
</dbReference>
<protein>
    <recommendedName>
        <fullName evidence="5">Putative pre-16S rRNA nuclease</fullName>
        <ecNumber evidence="5">3.1.-.-</ecNumber>
    </recommendedName>
</protein>
<accession>A0A381DWI4</accession>
<dbReference type="PANTHER" id="PTHR33317">
    <property type="entry name" value="POLYNUCLEOTIDYL TRANSFERASE, RIBONUCLEASE H-LIKE SUPERFAMILY PROTEIN"/>
    <property type="match status" value="1"/>
</dbReference>
<dbReference type="NCBIfam" id="TIGR00250">
    <property type="entry name" value="RNAse_H_YqgF"/>
    <property type="match status" value="1"/>
</dbReference>
<dbReference type="HAMAP" id="MF_00651">
    <property type="entry name" value="Nuclease_YqgF"/>
    <property type="match status" value="1"/>
</dbReference>
<comment type="function">
    <text evidence="5">Could be a nuclease involved in processing of the 5'-end of pre-16S rRNA.</text>
</comment>
<dbReference type="Pfam" id="PF03652">
    <property type="entry name" value="RuvX"/>
    <property type="match status" value="1"/>
</dbReference>
<dbReference type="SUPFAM" id="SSF53098">
    <property type="entry name" value="Ribonuclease H-like"/>
    <property type="match status" value="1"/>
</dbReference>
<gene>
    <name evidence="7" type="primary">yqgF</name>
    <name evidence="7" type="ORF">NCTC13294_00059</name>
</gene>
<keyword evidence="2 5" id="KW-0690">Ribosome biogenesis</keyword>
<keyword evidence="8" id="KW-1185">Reference proteome</keyword>
<evidence type="ECO:0000259" key="6">
    <source>
        <dbReference type="SMART" id="SM00732"/>
    </source>
</evidence>
<dbReference type="CDD" id="cd16964">
    <property type="entry name" value="YqgF"/>
    <property type="match status" value="1"/>
</dbReference>
<evidence type="ECO:0000256" key="4">
    <source>
        <dbReference type="ARBA" id="ARBA00022801"/>
    </source>
</evidence>
<dbReference type="EMBL" id="UFUW01000001">
    <property type="protein sequence ID" value="SUX17486.1"/>
    <property type="molecule type" value="Genomic_DNA"/>
</dbReference>
<evidence type="ECO:0000256" key="1">
    <source>
        <dbReference type="ARBA" id="ARBA00022490"/>
    </source>
</evidence>
<dbReference type="InterPro" id="IPR005227">
    <property type="entry name" value="YqgF"/>
</dbReference>
<evidence type="ECO:0000256" key="3">
    <source>
        <dbReference type="ARBA" id="ARBA00022722"/>
    </source>
</evidence>
<reference evidence="7 8" key="1">
    <citation type="submission" date="2018-06" db="EMBL/GenBank/DDBJ databases">
        <authorList>
            <consortium name="Pathogen Informatics"/>
            <person name="Doyle S."/>
        </authorList>
    </citation>
    <scope>NUCLEOTIDE SEQUENCE [LARGE SCALE GENOMIC DNA]</scope>
    <source>
        <strain evidence="7 8">NCTC13294</strain>
    </source>
</reference>
<dbReference type="Proteomes" id="UP000254572">
    <property type="component" value="Unassembled WGS sequence"/>
</dbReference>
<dbReference type="GO" id="GO:0000967">
    <property type="term" value="P:rRNA 5'-end processing"/>
    <property type="evidence" value="ECO:0007669"/>
    <property type="project" value="UniProtKB-UniRule"/>
</dbReference>
<keyword evidence="1 5" id="KW-0963">Cytoplasm</keyword>
<dbReference type="InterPro" id="IPR012337">
    <property type="entry name" value="RNaseH-like_sf"/>
</dbReference>
<dbReference type="PANTHER" id="PTHR33317:SF4">
    <property type="entry name" value="POLYNUCLEOTIDYL TRANSFERASE, RIBONUCLEASE H-LIKE SUPERFAMILY PROTEIN"/>
    <property type="match status" value="1"/>
</dbReference>
<feature type="domain" description="YqgF/RNase H-like" evidence="6">
    <location>
        <begin position="8"/>
        <end position="108"/>
    </location>
</feature>
<comment type="subcellular location">
    <subcellularLocation>
        <location evidence="5">Cytoplasm</location>
    </subcellularLocation>
</comment>
<dbReference type="SMART" id="SM00732">
    <property type="entry name" value="YqgFc"/>
    <property type="match status" value="1"/>
</dbReference>
<organism evidence="7 8">
    <name type="scientific">Cardiobacterium valvarum</name>
    <dbReference type="NCBI Taxonomy" id="194702"/>
    <lineage>
        <taxon>Bacteria</taxon>
        <taxon>Pseudomonadati</taxon>
        <taxon>Pseudomonadota</taxon>
        <taxon>Gammaproteobacteria</taxon>
        <taxon>Cardiobacteriales</taxon>
        <taxon>Cardiobacteriaceae</taxon>
        <taxon>Cardiobacterium</taxon>
    </lineage>
</organism>
<keyword evidence="4 5" id="KW-0378">Hydrolase</keyword>
<evidence type="ECO:0000313" key="8">
    <source>
        <dbReference type="Proteomes" id="UP000254572"/>
    </source>
</evidence>
<keyword evidence="3 5" id="KW-0540">Nuclease</keyword>
<dbReference type="GO" id="GO:0005829">
    <property type="term" value="C:cytosol"/>
    <property type="evidence" value="ECO:0007669"/>
    <property type="project" value="TreeGrafter"/>
</dbReference>
<evidence type="ECO:0000313" key="7">
    <source>
        <dbReference type="EMBL" id="SUX17486.1"/>
    </source>
</evidence>